<dbReference type="AlphaFoldDB" id="A0A7T8GXW3"/>
<dbReference type="Proteomes" id="UP000595437">
    <property type="component" value="Chromosome 9"/>
</dbReference>
<name>A0A7T8GXW3_CALRO</name>
<evidence type="ECO:0000256" key="1">
    <source>
        <dbReference type="SAM" id="MobiDB-lite"/>
    </source>
</evidence>
<feature type="compositionally biased region" description="Polar residues" evidence="1">
    <location>
        <begin position="34"/>
        <end position="43"/>
    </location>
</feature>
<gene>
    <name evidence="2" type="ORF">FKW44_013665</name>
</gene>
<sequence length="57" mass="5843">MKAFVGEDAGTNPTSGTRFDSPFGKSCTHPPSPGTTLRGSQQGVHDVTLKATPGVLT</sequence>
<accession>A0A7T8GXW3</accession>
<evidence type="ECO:0000313" key="2">
    <source>
        <dbReference type="EMBL" id="QQP39827.1"/>
    </source>
</evidence>
<keyword evidence="3" id="KW-1185">Reference proteome</keyword>
<proteinExistence type="predicted"/>
<evidence type="ECO:0000313" key="3">
    <source>
        <dbReference type="Proteomes" id="UP000595437"/>
    </source>
</evidence>
<protein>
    <submittedName>
        <fullName evidence="2">Kurtz</fullName>
    </submittedName>
</protein>
<organism evidence="2 3">
    <name type="scientific">Caligus rogercresseyi</name>
    <name type="common">Sea louse</name>
    <dbReference type="NCBI Taxonomy" id="217165"/>
    <lineage>
        <taxon>Eukaryota</taxon>
        <taxon>Metazoa</taxon>
        <taxon>Ecdysozoa</taxon>
        <taxon>Arthropoda</taxon>
        <taxon>Crustacea</taxon>
        <taxon>Multicrustacea</taxon>
        <taxon>Hexanauplia</taxon>
        <taxon>Copepoda</taxon>
        <taxon>Siphonostomatoida</taxon>
        <taxon>Caligidae</taxon>
        <taxon>Caligus</taxon>
    </lineage>
</organism>
<feature type="region of interest" description="Disordered" evidence="1">
    <location>
        <begin position="1"/>
        <end position="57"/>
    </location>
</feature>
<dbReference type="EMBL" id="CP045898">
    <property type="protein sequence ID" value="QQP39827.1"/>
    <property type="molecule type" value="Genomic_DNA"/>
</dbReference>
<reference evidence="3" key="1">
    <citation type="submission" date="2021-01" db="EMBL/GenBank/DDBJ databases">
        <title>Caligus Genome Assembly.</title>
        <authorList>
            <person name="Gallardo-Escarate C."/>
        </authorList>
    </citation>
    <scope>NUCLEOTIDE SEQUENCE [LARGE SCALE GENOMIC DNA]</scope>
</reference>